<reference evidence="3 4" key="1">
    <citation type="journal article" date="2023" name="bioRxiv">
        <title>Genome report: Whole genome sequence and annotation of Penstemon davidsonii.</title>
        <authorList>
            <person name="Ostevik K.L."/>
            <person name="Alabady M."/>
            <person name="Zhang M."/>
            <person name="Rausher M.D."/>
        </authorList>
    </citation>
    <scope>NUCLEOTIDE SEQUENCE [LARGE SCALE GENOMIC DNA]</scope>
    <source>
        <strain evidence="3">DNT005</strain>
        <tissue evidence="3">Whole leaf</tissue>
    </source>
</reference>
<dbReference type="InterPro" id="IPR058958">
    <property type="entry name" value="DPBB_CI111"/>
</dbReference>
<feature type="region of interest" description="Disordered" evidence="1">
    <location>
        <begin position="263"/>
        <end position="297"/>
    </location>
</feature>
<evidence type="ECO:0000313" key="4">
    <source>
        <dbReference type="Proteomes" id="UP001291926"/>
    </source>
</evidence>
<dbReference type="Pfam" id="PF26429">
    <property type="entry name" value="DPBB_CI111"/>
    <property type="match status" value="1"/>
</dbReference>
<evidence type="ECO:0000256" key="1">
    <source>
        <dbReference type="SAM" id="MobiDB-lite"/>
    </source>
</evidence>
<evidence type="ECO:0000313" key="3">
    <source>
        <dbReference type="EMBL" id="KAK4485635.1"/>
    </source>
</evidence>
<feature type="compositionally biased region" description="Low complexity" evidence="1">
    <location>
        <begin position="266"/>
        <end position="289"/>
    </location>
</feature>
<gene>
    <name evidence="3" type="ORF">RD792_008278</name>
</gene>
<name>A0ABR0D9H1_9LAMI</name>
<dbReference type="Gene3D" id="1.10.8.60">
    <property type="match status" value="2"/>
</dbReference>
<dbReference type="Pfam" id="PF00004">
    <property type="entry name" value="AAA"/>
    <property type="match status" value="1"/>
</dbReference>
<dbReference type="SMART" id="SM00382">
    <property type="entry name" value="AAA"/>
    <property type="match status" value="1"/>
</dbReference>
<sequence>MPSSKKKISKTPSKLSNNSDSHQNNSSSSSSSSSPLFNSNPNLEEEFSSSLNEAAAKFPSFISSTAFVGRVSNVAVAVSERGCKIWLSESAMLSSSIKPRSLVSVSLASSDKFFTGFPLSELSDECAKSFSFDLAENLADEAGIFFALATVYPSDKCNKEEFLDDTCEFMLEVLKNGVLLSSNLSHTLGCPASGRTVFVYPVNCQPLTEYGNGKPCGLGVGSLSLDSCKELYLSLVSMKGKLEMESAKPSHLDLLKEVTNGEVENSKISSPKTPPSSESKVSSPFPSQSCTSNYKKSASMTKHSTHSSLDMHDVKEFLGDNSSRKLLEICIAACLSSRTLLSGNFVIVPLLSRLCIFQVVDSKRSTPNSEIWNNKNPDFHARVPDIGKDVANVFSVNLGAKIHFLLPGDPMVVPSETKSLALPGLGNGFIKDRMGVKFSKLGGLSKEYSILKDIIVSSAVKARVAKFGLRSTKGVLLHGPSGTGKTILAQICANDAGVNLFSVNGPEIISQYHGESEQALHEIFEKASQAAPAVVFIDELDAIAPARKDGGDGLSQRMVATLLTLMDGISSTDGIVIIAATNQPDSIDPALRRCGRLERVIEIGVPSPVQRREILHVILSEMRHSLLDKDIQQLAMVTHGYVGADLAALCNEAALVRRRQYVKLTLDSDFKLSTVALDSVSQTSSPSCDARLGGDMDASQSLEYSVQSNLEAAFSCTLETQNSSDIMDGIGITGTGVRNDILRITSEDFEKARVKIRPSAMREHLPCLSGVSPSKLHFCSIVIRRGRFDRHIYVKPPNQKDREDIFRIHLKRMPCASDVSITELSLMTEGYTGAHISRICDEAALAAIDEDKSVEEITMDHLKFGVQRVKSSNVQQVQHVGMYDNFLTKYQRVVHSTAEEDDLRCQPCSSEES</sequence>
<feature type="compositionally biased region" description="Low complexity" evidence="1">
    <location>
        <begin position="10"/>
        <end position="41"/>
    </location>
</feature>
<comment type="caution">
    <text evidence="3">The sequence shown here is derived from an EMBL/GenBank/DDBJ whole genome shotgun (WGS) entry which is preliminary data.</text>
</comment>
<dbReference type="PANTHER" id="PTHR23077">
    <property type="entry name" value="AAA-FAMILY ATPASE"/>
    <property type="match status" value="1"/>
</dbReference>
<dbReference type="PROSITE" id="PS00674">
    <property type="entry name" value="AAA"/>
    <property type="match status" value="1"/>
</dbReference>
<feature type="domain" description="AAA+ ATPase" evidence="2">
    <location>
        <begin position="471"/>
        <end position="607"/>
    </location>
</feature>
<feature type="region of interest" description="Disordered" evidence="1">
    <location>
        <begin position="1"/>
        <end position="41"/>
    </location>
</feature>
<dbReference type="InterPro" id="IPR050168">
    <property type="entry name" value="AAA_ATPase_domain"/>
</dbReference>
<protein>
    <recommendedName>
        <fullName evidence="2">AAA+ ATPase domain-containing protein</fullName>
    </recommendedName>
</protein>
<dbReference type="InterPro" id="IPR003593">
    <property type="entry name" value="AAA+_ATPase"/>
</dbReference>
<dbReference type="SUPFAM" id="SSF52540">
    <property type="entry name" value="P-loop containing nucleoside triphosphate hydrolases"/>
    <property type="match status" value="2"/>
</dbReference>
<dbReference type="InterPro" id="IPR041569">
    <property type="entry name" value="AAA_lid_3"/>
</dbReference>
<dbReference type="Pfam" id="PF17862">
    <property type="entry name" value="AAA_lid_3"/>
    <property type="match status" value="2"/>
</dbReference>
<organism evidence="3 4">
    <name type="scientific">Penstemon davidsonii</name>
    <dbReference type="NCBI Taxonomy" id="160366"/>
    <lineage>
        <taxon>Eukaryota</taxon>
        <taxon>Viridiplantae</taxon>
        <taxon>Streptophyta</taxon>
        <taxon>Embryophyta</taxon>
        <taxon>Tracheophyta</taxon>
        <taxon>Spermatophyta</taxon>
        <taxon>Magnoliopsida</taxon>
        <taxon>eudicotyledons</taxon>
        <taxon>Gunneridae</taxon>
        <taxon>Pentapetalae</taxon>
        <taxon>asterids</taxon>
        <taxon>lamiids</taxon>
        <taxon>Lamiales</taxon>
        <taxon>Plantaginaceae</taxon>
        <taxon>Cheloneae</taxon>
        <taxon>Penstemon</taxon>
    </lineage>
</organism>
<evidence type="ECO:0000259" key="2">
    <source>
        <dbReference type="SMART" id="SM00382"/>
    </source>
</evidence>
<accession>A0ABR0D9H1</accession>
<proteinExistence type="predicted"/>
<dbReference type="InterPro" id="IPR003960">
    <property type="entry name" value="ATPase_AAA_CS"/>
</dbReference>
<dbReference type="InterPro" id="IPR003959">
    <property type="entry name" value="ATPase_AAA_core"/>
</dbReference>
<keyword evidence="4" id="KW-1185">Reference proteome</keyword>
<dbReference type="EMBL" id="JAYDYQ010002533">
    <property type="protein sequence ID" value="KAK4485635.1"/>
    <property type="molecule type" value="Genomic_DNA"/>
</dbReference>
<dbReference type="InterPro" id="IPR027417">
    <property type="entry name" value="P-loop_NTPase"/>
</dbReference>
<dbReference type="Gene3D" id="3.40.50.300">
    <property type="entry name" value="P-loop containing nucleotide triphosphate hydrolases"/>
    <property type="match status" value="1"/>
</dbReference>
<dbReference type="Proteomes" id="UP001291926">
    <property type="component" value="Unassembled WGS sequence"/>
</dbReference>